<comment type="similarity">
    <text evidence="1">Belongs to the glycosyltransferase 2 family.</text>
</comment>
<gene>
    <name evidence="6" type="ORF">PSAL00342_LOCUS7869</name>
</gene>
<dbReference type="InterPro" id="IPR001296">
    <property type="entry name" value="Glyco_trans_1"/>
</dbReference>
<feature type="domain" description="Glycosyltransferase 2-like" evidence="5">
    <location>
        <begin position="22"/>
        <end position="187"/>
    </location>
</feature>
<dbReference type="Gene3D" id="3.90.550.10">
    <property type="entry name" value="Spore Coat Polysaccharide Biosynthesis Protein SpsA, Chain A"/>
    <property type="match status" value="1"/>
</dbReference>
<evidence type="ECO:0000256" key="3">
    <source>
        <dbReference type="ARBA" id="ARBA00022679"/>
    </source>
</evidence>
<dbReference type="PANTHER" id="PTHR43179:SF12">
    <property type="entry name" value="GALACTOFURANOSYLTRANSFERASE GLFT2"/>
    <property type="match status" value="1"/>
</dbReference>
<evidence type="ECO:0000259" key="5">
    <source>
        <dbReference type="Pfam" id="PF00535"/>
    </source>
</evidence>
<feature type="domain" description="Glycosyl transferase family 1" evidence="4">
    <location>
        <begin position="501"/>
        <end position="651"/>
    </location>
</feature>
<organism evidence="6">
    <name type="scientific">Picocystis salinarum</name>
    <dbReference type="NCBI Taxonomy" id="88271"/>
    <lineage>
        <taxon>Eukaryota</taxon>
        <taxon>Viridiplantae</taxon>
        <taxon>Chlorophyta</taxon>
        <taxon>Picocystophyceae</taxon>
        <taxon>Picocystales</taxon>
        <taxon>Picocystaceae</taxon>
        <taxon>Picocystis</taxon>
    </lineage>
</organism>
<protein>
    <recommendedName>
        <fullName evidence="7">Glycosyltransferase</fullName>
    </recommendedName>
</protein>
<evidence type="ECO:0000256" key="1">
    <source>
        <dbReference type="ARBA" id="ARBA00006739"/>
    </source>
</evidence>
<reference evidence="6" key="1">
    <citation type="submission" date="2021-01" db="EMBL/GenBank/DDBJ databases">
        <authorList>
            <person name="Corre E."/>
            <person name="Pelletier E."/>
            <person name="Niang G."/>
            <person name="Scheremetjew M."/>
            <person name="Finn R."/>
            <person name="Kale V."/>
            <person name="Holt S."/>
            <person name="Cochrane G."/>
            <person name="Meng A."/>
            <person name="Brown T."/>
            <person name="Cohen L."/>
        </authorList>
    </citation>
    <scope>NUCLEOTIDE SEQUENCE</scope>
    <source>
        <strain evidence="6">CCMP1897</strain>
    </source>
</reference>
<dbReference type="Pfam" id="PF00535">
    <property type="entry name" value="Glycos_transf_2"/>
    <property type="match status" value="1"/>
</dbReference>
<dbReference type="Gene3D" id="3.40.50.2000">
    <property type="entry name" value="Glycogen Phosphorylase B"/>
    <property type="match status" value="1"/>
</dbReference>
<sequence length="698" mass="77903">MEEAIHGAKREEEKVAFVFTVHGAIPYFTGALETLMQHTAPKPGQRFKVFVADDCEVQEESTALEEALKIVTWEWKVISMGMKRVGYTKSVNAGLKAAWGENFDILVTINSDVVFTPNWLEPLVAALKSSHDIGMSGPIGNAASYQSVPELYSTSGTWHKNPLPKGLIANDMSKLAFLVSKCNLISVPILNGFLMAIHRRALQEIGWMNEDLFPLGYGEENDFAFRLKAAGFRLVVNPMSYIYHHKTKSFSNQERMVLAKEAKQVIAQHMGAELANAERRLQSCKALSELREEFADHLKSMHQHSKTRFSVLFILNPMPKSLRFQMRGGWISVVQEALGLIHAGAQAQVAVQAWTKPAFEENFPEASKHGVFLGYQSTHTDQVVMELLQLRVAFDFLVATHHTTVPVVLKMGGIYPNSVKGYYVQDIEENFQYNRGTQAASTFSSLKDGFVFAKTRFLVHQLKNNYNVSAHLIPPTLDLALFSKGDAKLQRVNTKEGIMHICAMVRTLTARRNPLQTLEILSAIQKDLGSEKIQVSIFGSSTQEILRILRRKGKSVGLLQDITVLGPIDRQQVADLFDTCTFFLDFSAWQAFGRSGLEAMAMGCIPILPITGGVETYAEDGVNALLVNTTRIENGISAIKDLISGKYNLQEMRTSALLSSKKYNISESGQLTANLFQKFHEQWTATRQYECTTEVSIC</sequence>
<dbReference type="InterPro" id="IPR029044">
    <property type="entry name" value="Nucleotide-diphossugar_trans"/>
</dbReference>
<proteinExistence type="inferred from homology"/>
<evidence type="ECO:0000313" key="6">
    <source>
        <dbReference type="EMBL" id="CAE0613968.1"/>
    </source>
</evidence>
<dbReference type="EMBL" id="HBIS01009684">
    <property type="protein sequence ID" value="CAE0613968.1"/>
    <property type="molecule type" value="Transcribed_RNA"/>
</dbReference>
<evidence type="ECO:0000259" key="4">
    <source>
        <dbReference type="Pfam" id="PF00534"/>
    </source>
</evidence>
<evidence type="ECO:0008006" key="7">
    <source>
        <dbReference type="Google" id="ProtNLM"/>
    </source>
</evidence>
<dbReference type="PANTHER" id="PTHR43179">
    <property type="entry name" value="RHAMNOSYLTRANSFERASE WBBL"/>
    <property type="match status" value="1"/>
</dbReference>
<dbReference type="SUPFAM" id="SSF53756">
    <property type="entry name" value="UDP-Glycosyltransferase/glycogen phosphorylase"/>
    <property type="match status" value="1"/>
</dbReference>
<dbReference type="AlphaFoldDB" id="A0A7S3UGL3"/>
<evidence type="ECO:0000256" key="2">
    <source>
        <dbReference type="ARBA" id="ARBA00022676"/>
    </source>
</evidence>
<keyword evidence="3" id="KW-0808">Transferase</keyword>
<keyword evidence="2" id="KW-0328">Glycosyltransferase</keyword>
<dbReference type="GO" id="GO:0016757">
    <property type="term" value="F:glycosyltransferase activity"/>
    <property type="evidence" value="ECO:0007669"/>
    <property type="project" value="UniProtKB-KW"/>
</dbReference>
<dbReference type="InterPro" id="IPR001173">
    <property type="entry name" value="Glyco_trans_2-like"/>
</dbReference>
<name>A0A7S3UGL3_9CHLO</name>
<accession>A0A7S3UGL3</accession>
<dbReference type="SUPFAM" id="SSF53448">
    <property type="entry name" value="Nucleotide-diphospho-sugar transferases"/>
    <property type="match status" value="1"/>
</dbReference>
<dbReference type="Pfam" id="PF00534">
    <property type="entry name" value="Glycos_transf_1"/>
    <property type="match status" value="1"/>
</dbReference>